<dbReference type="HOGENOM" id="CLU_3040311_0_0_10"/>
<sequence>MKVTEFCQTESTDILTDLLRCVRKVLPVCHICALAYFWLCGLRPFGQISISINI</sequence>
<gene>
    <name evidence="1" type="ORF">BACCOPRO_02398</name>
</gene>
<dbReference type="AlphaFoldDB" id="S0FAR3"/>
<dbReference type="EMBL" id="ACBW01000156">
    <property type="protein sequence ID" value="EEF76892.1"/>
    <property type="molecule type" value="Genomic_DNA"/>
</dbReference>
<dbReference type="STRING" id="547042.BACCOPRO_02398"/>
<evidence type="ECO:0000313" key="1">
    <source>
        <dbReference type="EMBL" id="EEF76892.1"/>
    </source>
</evidence>
<reference evidence="1 2" key="1">
    <citation type="submission" date="2008-12" db="EMBL/GenBank/DDBJ databases">
        <authorList>
            <person name="Fulton L."/>
            <person name="Clifton S."/>
            <person name="Fulton B."/>
            <person name="Xu J."/>
            <person name="Minx P."/>
            <person name="Pepin K.H."/>
            <person name="Johnson M."/>
            <person name="Bhonagiri V."/>
            <person name="Nash W.E."/>
            <person name="Mardis E.R."/>
            <person name="Wilson R.K."/>
        </authorList>
    </citation>
    <scope>NUCLEOTIDE SEQUENCE [LARGE SCALE GENOMIC DNA]</scope>
    <source>
        <strain evidence="1 2">DSM 18228</strain>
    </source>
</reference>
<organism evidence="1 2">
    <name type="scientific">Phocaeicola coprophilus DSM 18228 = JCM 13818</name>
    <dbReference type="NCBI Taxonomy" id="547042"/>
    <lineage>
        <taxon>Bacteria</taxon>
        <taxon>Pseudomonadati</taxon>
        <taxon>Bacteroidota</taxon>
        <taxon>Bacteroidia</taxon>
        <taxon>Bacteroidales</taxon>
        <taxon>Bacteroidaceae</taxon>
        <taxon>Phocaeicola</taxon>
    </lineage>
</organism>
<accession>S0FAR3</accession>
<proteinExistence type="predicted"/>
<evidence type="ECO:0000313" key="2">
    <source>
        <dbReference type="Proteomes" id="UP000014073"/>
    </source>
</evidence>
<name>S0FAR3_9BACT</name>
<comment type="caution">
    <text evidence="1">The sequence shown here is derived from an EMBL/GenBank/DDBJ whole genome shotgun (WGS) entry which is preliminary data.</text>
</comment>
<dbReference type="Proteomes" id="UP000014073">
    <property type="component" value="Unassembled WGS sequence"/>
</dbReference>
<keyword evidence="2" id="KW-1185">Reference proteome</keyword>
<protein>
    <submittedName>
        <fullName evidence="1">Uncharacterized protein</fullName>
    </submittedName>
</protein>